<dbReference type="RefSeq" id="WP_002704730.1">
    <property type="nucleotide sequence ID" value="NZ_AAWS01000068.1"/>
</dbReference>
<dbReference type="eggNOG" id="COG4383">
    <property type="taxonomic scope" value="Bacteria"/>
</dbReference>
<dbReference type="OrthoDB" id="9797300at2"/>
<dbReference type="AlphaFoldDB" id="A1ZYR4"/>
<feature type="region of interest" description="Disordered" evidence="1">
    <location>
        <begin position="405"/>
        <end position="433"/>
    </location>
</feature>
<dbReference type="Gene3D" id="3.90.1140.10">
    <property type="entry name" value="Cyclic phosphodiesterase"/>
    <property type="match status" value="1"/>
</dbReference>
<accession>A1ZYR4</accession>
<feature type="compositionally biased region" description="Low complexity" evidence="1">
    <location>
        <begin position="410"/>
        <end position="423"/>
    </location>
</feature>
<name>A1ZYR4_MICM2</name>
<comment type="caution">
    <text evidence="2">The sequence shown here is derived from an EMBL/GenBank/DDBJ whole genome shotgun (WGS) entry which is preliminary data.</text>
</comment>
<dbReference type="EMBL" id="AAWS01000068">
    <property type="protein sequence ID" value="EAY24488.1"/>
    <property type="molecule type" value="Genomic_DNA"/>
</dbReference>
<dbReference type="InterPro" id="IPR009097">
    <property type="entry name" value="Cyclic_Pdiesterase"/>
</dbReference>
<dbReference type="Pfam" id="PF13563">
    <property type="entry name" value="2_5_RNA_ligase2"/>
    <property type="match status" value="1"/>
</dbReference>
<keyword evidence="3" id="KW-1185">Reference proteome</keyword>
<evidence type="ECO:0000313" key="2">
    <source>
        <dbReference type="EMBL" id="EAY24488.1"/>
    </source>
</evidence>
<reference evidence="2 3" key="1">
    <citation type="submission" date="2007-01" db="EMBL/GenBank/DDBJ databases">
        <authorList>
            <person name="Haygood M."/>
            <person name="Podell S."/>
            <person name="Anderson C."/>
            <person name="Hopkinson B."/>
            <person name="Roe K."/>
            <person name="Barbeau K."/>
            <person name="Gaasterland T."/>
            <person name="Ferriera S."/>
            <person name="Johnson J."/>
            <person name="Kravitz S."/>
            <person name="Beeson K."/>
            <person name="Sutton G."/>
            <person name="Rogers Y.-H."/>
            <person name="Friedman R."/>
            <person name="Frazier M."/>
            <person name="Venter J.C."/>
        </authorList>
    </citation>
    <scope>NUCLEOTIDE SEQUENCE [LARGE SCALE GENOMIC DNA]</scope>
    <source>
        <strain evidence="2 3">ATCC 23134</strain>
    </source>
</reference>
<dbReference type="InterPro" id="IPR009279">
    <property type="entry name" value="Portal_Mu"/>
</dbReference>
<gene>
    <name evidence="2" type="ORF">M23134_06475</name>
</gene>
<dbReference type="SUPFAM" id="SSF55144">
    <property type="entry name" value="LigT-like"/>
    <property type="match status" value="1"/>
</dbReference>
<evidence type="ECO:0000256" key="1">
    <source>
        <dbReference type="SAM" id="MobiDB-lite"/>
    </source>
</evidence>
<dbReference type="Proteomes" id="UP000004095">
    <property type="component" value="Unassembled WGS sequence"/>
</dbReference>
<organism evidence="2 3">
    <name type="scientific">Microscilla marina ATCC 23134</name>
    <dbReference type="NCBI Taxonomy" id="313606"/>
    <lineage>
        <taxon>Bacteria</taxon>
        <taxon>Pseudomonadati</taxon>
        <taxon>Bacteroidota</taxon>
        <taxon>Cytophagia</taxon>
        <taxon>Cytophagales</taxon>
        <taxon>Microscillaceae</taxon>
        <taxon>Microscilla</taxon>
    </lineage>
</organism>
<protein>
    <submittedName>
        <fullName evidence="2">Uncharacterized protein</fullName>
    </submittedName>
</protein>
<feature type="compositionally biased region" description="Polar residues" evidence="1">
    <location>
        <begin position="424"/>
        <end position="433"/>
    </location>
</feature>
<dbReference type="Pfam" id="PF06074">
    <property type="entry name" value="Portal_Mu"/>
    <property type="match status" value="1"/>
</dbReference>
<evidence type="ECO:0000313" key="3">
    <source>
        <dbReference type="Proteomes" id="UP000004095"/>
    </source>
</evidence>
<sequence>MSKKTKKRATAAHHLSAFASVFQYGRDRVTIADWMQAWRIAESPVMPRTYPLMEVYDMVCIDAEVITAINNRKNKVLGEPFLVLDPDGNYQEVATKKLRGSWFDDFINAVLDAEFFGYSLIEIGQDLHDNYSIKEINTVERRNIIPSRKLVLPYPFSAYQEGIDFSADYLKRWYIFCHSKRFPLGLLLYAAPYAILSRDALVKHAEFNRDYGKPYKIVHTDKEGEERREVLDALLNVEEELNGVFDIEEKVEVAFPSGGGGTVDTFDKMDEKASKKLLKIIQGHVKLSNDTDGGAQTYMNKDSIAKTPSEEIREYDMARVESVVNEELFPRLLDFNYPFTGHSFIFLDTYLRELQRQKKSISEKALELALSHFEVSTAEFEKATGIKVKKKATLPVDQNMKAVVKKNAENDTNTNTATDSEANQETGNQVDSTSNLDTNVEVAKNQDFFKYGSVTLPIRDKKLWASLLPDIEVHDLYICPKAGVYGYEDTPHITALYGLHALPNASKKLEALLSAATQKALEVQLTAISVFEQKDKDYEVLKFEVTSPALVALHEALKAELKHTLQYETYQPHATIAFIKKGTAKKYTLTQLEQPIKLSLSEAIYSDGRGNKTLIKL</sequence>
<proteinExistence type="predicted"/>
<dbReference type="eggNOG" id="COG1040">
    <property type="taxonomic scope" value="Bacteria"/>
</dbReference>